<gene>
    <name evidence="2" type="ORF">SAMN05216537_10273</name>
</gene>
<reference evidence="2 3" key="1">
    <citation type="submission" date="2016-10" db="EMBL/GenBank/DDBJ databases">
        <authorList>
            <person name="de Groot N.N."/>
        </authorList>
    </citation>
    <scope>NUCLEOTIDE SEQUENCE [LARGE SCALE GENOMIC DNA]</scope>
    <source>
        <strain evidence="2 3">D15d</strain>
    </source>
</reference>
<dbReference type="Pfam" id="PF00899">
    <property type="entry name" value="ThiF"/>
    <property type="match status" value="1"/>
</dbReference>
<dbReference type="InterPro" id="IPR035985">
    <property type="entry name" value="Ubiquitin-activating_enz"/>
</dbReference>
<keyword evidence="2" id="KW-0808">Transferase</keyword>
<dbReference type="GO" id="GO:0016779">
    <property type="term" value="F:nucleotidyltransferase activity"/>
    <property type="evidence" value="ECO:0007669"/>
    <property type="project" value="UniProtKB-KW"/>
</dbReference>
<accession>A0A1H5S580</accession>
<keyword evidence="2" id="KW-0548">Nucleotidyltransferase</keyword>
<dbReference type="GO" id="GO:0004792">
    <property type="term" value="F:thiosulfate-cyanide sulfurtransferase activity"/>
    <property type="evidence" value="ECO:0007669"/>
    <property type="project" value="TreeGrafter"/>
</dbReference>
<dbReference type="GO" id="GO:0005737">
    <property type="term" value="C:cytoplasm"/>
    <property type="evidence" value="ECO:0007669"/>
    <property type="project" value="TreeGrafter"/>
</dbReference>
<dbReference type="PANTHER" id="PTHR10953">
    <property type="entry name" value="UBIQUITIN-ACTIVATING ENZYME E1"/>
    <property type="match status" value="1"/>
</dbReference>
<protein>
    <submittedName>
        <fullName evidence="2">Molybdopterin or thiamine biosynthesis adenylyltransferase</fullName>
    </submittedName>
</protein>
<dbReference type="Proteomes" id="UP000236726">
    <property type="component" value="Unassembled WGS sequence"/>
</dbReference>
<evidence type="ECO:0000259" key="1">
    <source>
        <dbReference type="Pfam" id="PF00899"/>
    </source>
</evidence>
<dbReference type="InterPro" id="IPR000594">
    <property type="entry name" value="ThiF_NAD_FAD-bd"/>
</dbReference>
<sequence>MTYPIYKIKDSVDLFLSDEKYLMAYYMNTRQRKSFRINEWTVHLLEIIDGEKNINELVKVMQDEYSVAPEDTKDVLIVMEKNRIITKVEKDCSILSQYDQERYDRQINYFSEFFSEDKAGLLAQKKLMQSRILIFGCGAVGGDIAEELAMAGVQNFTLFDFDTIEKSDLSRHMYYEKGTEGYAKTEVLKQRLLEVDSRLQVTCINKSLKPEENIEDIIIGHDFVINTLDEPYIGYTSAKISRVCVKHNIAHYIAGGFDAHLASTGEIIIPFVTPCVECYAGHFKKTLAGWKPKKHPVAHRYRDIGGLASMSLFSASFACVEIIKYITGLVDMEDSFKVRGELLFNDLKLTYLNVEKNPNCPVCGKGIEK</sequence>
<organism evidence="2 3">
    <name type="scientific">Lachnospira multipara</name>
    <dbReference type="NCBI Taxonomy" id="28051"/>
    <lineage>
        <taxon>Bacteria</taxon>
        <taxon>Bacillati</taxon>
        <taxon>Bacillota</taxon>
        <taxon>Clostridia</taxon>
        <taxon>Lachnospirales</taxon>
        <taxon>Lachnospiraceae</taxon>
        <taxon>Lachnospira</taxon>
    </lineage>
</organism>
<evidence type="ECO:0000313" key="2">
    <source>
        <dbReference type="EMBL" id="SEF45755.1"/>
    </source>
</evidence>
<dbReference type="EMBL" id="FNUL01000002">
    <property type="protein sequence ID" value="SEF45755.1"/>
    <property type="molecule type" value="Genomic_DNA"/>
</dbReference>
<evidence type="ECO:0000313" key="3">
    <source>
        <dbReference type="Proteomes" id="UP000236726"/>
    </source>
</evidence>
<dbReference type="SUPFAM" id="SSF69572">
    <property type="entry name" value="Activating enzymes of the ubiquitin-like proteins"/>
    <property type="match status" value="1"/>
</dbReference>
<proteinExistence type="predicted"/>
<dbReference type="GO" id="GO:0008641">
    <property type="term" value="F:ubiquitin-like modifier activating enzyme activity"/>
    <property type="evidence" value="ECO:0007669"/>
    <property type="project" value="InterPro"/>
</dbReference>
<dbReference type="Gene3D" id="3.40.50.720">
    <property type="entry name" value="NAD(P)-binding Rossmann-like Domain"/>
    <property type="match status" value="1"/>
</dbReference>
<feature type="domain" description="THIF-type NAD/FAD binding fold" evidence="1">
    <location>
        <begin position="103"/>
        <end position="362"/>
    </location>
</feature>
<name>A0A1H5S580_9FIRM</name>
<keyword evidence="3" id="KW-1185">Reference proteome</keyword>
<dbReference type="RefSeq" id="WP_103952168.1">
    <property type="nucleotide sequence ID" value="NZ_FNUL01000002.1"/>
</dbReference>
<dbReference type="InterPro" id="IPR045886">
    <property type="entry name" value="ThiF/MoeB/HesA"/>
</dbReference>
<dbReference type="PANTHER" id="PTHR10953:SF102">
    <property type="entry name" value="ADENYLYLTRANSFERASE AND SULFURTRANSFERASE MOCS3"/>
    <property type="match status" value="1"/>
</dbReference>
<dbReference type="AlphaFoldDB" id="A0A1H5S580"/>